<comment type="caution">
    <text evidence="2">The sequence shown here is derived from an EMBL/GenBank/DDBJ whole genome shotgun (WGS) entry which is preliminary data.</text>
</comment>
<name>A0A0V0Z2B6_9BILA</name>
<reference evidence="2 3" key="1">
    <citation type="submission" date="2015-01" db="EMBL/GenBank/DDBJ databases">
        <title>Evolution of Trichinella species and genotypes.</title>
        <authorList>
            <person name="Korhonen P.K."/>
            <person name="Edoardo P."/>
            <person name="Giuseppe L.R."/>
            <person name="Gasser R.B."/>
        </authorList>
    </citation>
    <scope>NUCLEOTIDE SEQUENCE [LARGE SCALE GENOMIC DNA]</scope>
    <source>
        <strain evidence="2">ISS2496</strain>
    </source>
</reference>
<evidence type="ECO:0000313" key="3">
    <source>
        <dbReference type="Proteomes" id="UP000054783"/>
    </source>
</evidence>
<sequence length="70" mass="8146">MVSERSWSKQQIGTSSLRREDERLQCCSRGELRIISKLYTRPSMEIQQRTSDETEAKPTFESPCKTGSYK</sequence>
<organism evidence="2 3">
    <name type="scientific">Trichinella patagoniensis</name>
    <dbReference type="NCBI Taxonomy" id="990121"/>
    <lineage>
        <taxon>Eukaryota</taxon>
        <taxon>Metazoa</taxon>
        <taxon>Ecdysozoa</taxon>
        <taxon>Nematoda</taxon>
        <taxon>Enoplea</taxon>
        <taxon>Dorylaimia</taxon>
        <taxon>Trichinellida</taxon>
        <taxon>Trichinellidae</taxon>
        <taxon>Trichinella</taxon>
    </lineage>
</organism>
<dbReference type="Proteomes" id="UP000054783">
    <property type="component" value="Unassembled WGS sequence"/>
</dbReference>
<accession>A0A0V0Z2B6</accession>
<protein>
    <submittedName>
        <fullName evidence="2">Uncharacterized protein</fullName>
    </submittedName>
</protein>
<dbReference type="AlphaFoldDB" id="A0A0V0Z2B6"/>
<feature type="region of interest" description="Disordered" evidence="1">
    <location>
        <begin position="43"/>
        <end position="70"/>
    </location>
</feature>
<proteinExistence type="predicted"/>
<dbReference type="EMBL" id="JYDQ01000758">
    <property type="protein sequence ID" value="KRY06523.1"/>
    <property type="molecule type" value="Genomic_DNA"/>
</dbReference>
<keyword evidence="3" id="KW-1185">Reference proteome</keyword>
<gene>
    <name evidence="2" type="ORF">T12_869</name>
</gene>
<feature type="region of interest" description="Disordered" evidence="1">
    <location>
        <begin position="1"/>
        <end position="20"/>
    </location>
</feature>
<evidence type="ECO:0000256" key="1">
    <source>
        <dbReference type="SAM" id="MobiDB-lite"/>
    </source>
</evidence>
<evidence type="ECO:0000313" key="2">
    <source>
        <dbReference type="EMBL" id="KRY06523.1"/>
    </source>
</evidence>